<dbReference type="AlphaFoldDB" id="A0A7X5UZZ7"/>
<dbReference type="RefSeq" id="WP_167299182.1">
    <property type="nucleotide sequence ID" value="NZ_CP170557.1"/>
</dbReference>
<comment type="caution">
    <text evidence="3">The sequence shown here is derived from an EMBL/GenBank/DDBJ whole genome shotgun (WGS) entry which is preliminary data.</text>
</comment>
<feature type="signal peptide" evidence="2">
    <location>
        <begin position="1"/>
        <end position="20"/>
    </location>
</feature>
<evidence type="ECO:0000313" key="3">
    <source>
        <dbReference type="EMBL" id="NIJ64876.1"/>
    </source>
</evidence>
<evidence type="ECO:0000256" key="1">
    <source>
        <dbReference type="SAM" id="MobiDB-lite"/>
    </source>
</evidence>
<evidence type="ECO:0008006" key="5">
    <source>
        <dbReference type="Google" id="ProtNLM"/>
    </source>
</evidence>
<keyword evidence="2" id="KW-0732">Signal</keyword>
<sequence>MRVVWALAALALLAGCGLLAGCDDLNRPPADGKGGSEFGSAANAEAFASTGTGFDYRYAYRLPAAKVKGVLQSNADACDRMGPARCRILAMRYRVDDGNHTRAVLTIRIDPSIARRFGDAVTANVATAYGVLTDTEISGTDATASARSIAVVKRLQDQLQNARASTTPDGQARAARLQNALALIAEVEASQGQTLANAPMLFTYESSSALSGLGSSEANFRTAGQTLENSVAQLVQLLASVGPWCLLMLAVVLVLRWIIHGRAVGPDVEPRHDDGYDDGHEGSHDGRDNRGRSDNRNLIQRWFSRDDAEEHTH</sequence>
<proteinExistence type="predicted"/>
<keyword evidence="4" id="KW-1185">Reference proteome</keyword>
<reference evidence="3 4" key="1">
    <citation type="submission" date="2020-03" db="EMBL/GenBank/DDBJ databases">
        <title>Genomic Encyclopedia of Type Strains, Phase IV (KMG-IV): sequencing the most valuable type-strain genomes for metagenomic binning, comparative biology and taxonomic classification.</title>
        <authorList>
            <person name="Goeker M."/>
        </authorList>
    </citation>
    <scope>NUCLEOTIDE SEQUENCE [LARGE SCALE GENOMIC DNA]</scope>
    <source>
        <strain evidence="3 4">DSM 4733</strain>
    </source>
</reference>
<feature type="chain" id="PRO_5031390904" description="DUF4349 domain-containing protein" evidence="2">
    <location>
        <begin position="21"/>
        <end position="313"/>
    </location>
</feature>
<evidence type="ECO:0000256" key="2">
    <source>
        <dbReference type="SAM" id="SignalP"/>
    </source>
</evidence>
<accession>A0A7X5UZZ7</accession>
<dbReference type="Proteomes" id="UP000564677">
    <property type="component" value="Unassembled WGS sequence"/>
</dbReference>
<name>A0A7X5UZZ7_9SPHN</name>
<gene>
    <name evidence="3" type="ORF">FHR20_001807</name>
</gene>
<evidence type="ECO:0000313" key="4">
    <source>
        <dbReference type="Proteomes" id="UP000564677"/>
    </source>
</evidence>
<feature type="region of interest" description="Disordered" evidence="1">
    <location>
        <begin position="268"/>
        <end position="294"/>
    </location>
</feature>
<organism evidence="3 4">
    <name type="scientific">Sphingomonas leidyi</name>
    <dbReference type="NCBI Taxonomy" id="68569"/>
    <lineage>
        <taxon>Bacteria</taxon>
        <taxon>Pseudomonadati</taxon>
        <taxon>Pseudomonadota</taxon>
        <taxon>Alphaproteobacteria</taxon>
        <taxon>Sphingomonadales</taxon>
        <taxon>Sphingomonadaceae</taxon>
        <taxon>Sphingomonas</taxon>
    </lineage>
</organism>
<dbReference type="PROSITE" id="PS51257">
    <property type="entry name" value="PROKAR_LIPOPROTEIN"/>
    <property type="match status" value="1"/>
</dbReference>
<protein>
    <recommendedName>
        <fullName evidence="5">DUF4349 domain-containing protein</fullName>
    </recommendedName>
</protein>
<dbReference type="EMBL" id="JAASQV010000001">
    <property type="protein sequence ID" value="NIJ64876.1"/>
    <property type="molecule type" value="Genomic_DNA"/>
</dbReference>